<keyword evidence="3" id="KW-0106">Calcium</keyword>
<dbReference type="SUPFAM" id="SSF47473">
    <property type="entry name" value="EF-hand"/>
    <property type="match status" value="1"/>
</dbReference>
<dbReference type="InterPro" id="IPR019775">
    <property type="entry name" value="WD40_repeat_CS"/>
</dbReference>
<comment type="caution">
    <text evidence="6">The sequence shown here is derived from an EMBL/GenBank/DDBJ whole genome shotgun (WGS) entry which is preliminary data.</text>
</comment>
<dbReference type="InterPro" id="IPR001680">
    <property type="entry name" value="WD40_rpt"/>
</dbReference>
<feature type="repeat" description="WD" evidence="4">
    <location>
        <begin position="383"/>
        <end position="424"/>
    </location>
</feature>
<evidence type="ECO:0000256" key="4">
    <source>
        <dbReference type="PROSITE-ProRule" id="PRU00221"/>
    </source>
</evidence>
<evidence type="ECO:0000313" key="7">
    <source>
        <dbReference type="Proteomes" id="UP000053237"/>
    </source>
</evidence>
<dbReference type="OrthoDB" id="1068471at2759"/>
<dbReference type="PANTHER" id="PTHR44324">
    <property type="entry name" value="WD40 REPEAT DOMAIN 95"/>
    <property type="match status" value="1"/>
</dbReference>
<dbReference type="EMBL" id="CAIX01000065">
    <property type="protein sequence ID" value="CCI44280.1"/>
    <property type="molecule type" value="Genomic_DNA"/>
</dbReference>
<feature type="repeat" description="WD" evidence="4">
    <location>
        <begin position="601"/>
        <end position="642"/>
    </location>
</feature>
<dbReference type="GO" id="GO:0005509">
    <property type="term" value="F:calcium ion binding"/>
    <property type="evidence" value="ECO:0007669"/>
    <property type="project" value="InterPro"/>
</dbReference>
<dbReference type="AlphaFoldDB" id="A0A024GC64"/>
<dbReference type="PANTHER" id="PTHR44324:SF4">
    <property type="entry name" value="WD40 REPEAT DOMAIN 95"/>
    <property type="match status" value="1"/>
</dbReference>
<dbReference type="SMART" id="SM00320">
    <property type="entry name" value="WD40"/>
    <property type="match status" value="12"/>
</dbReference>
<dbReference type="InterPro" id="IPR036322">
    <property type="entry name" value="WD40_repeat_dom_sf"/>
</dbReference>
<gene>
    <name evidence="6" type="ORF">BN9_050640</name>
</gene>
<dbReference type="PROSITE" id="PS50294">
    <property type="entry name" value="WD_REPEATS_REGION"/>
    <property type="match status" value="5"/>
</dbReference>
<dbReference type="PROSITE" id="PS50082">
    <property type="entry name" value="WD_REPEATS_2"/>
    <property type="match status" value="5"/>
</dbReference>
<reference evidence="6 7" key="1">
    <citation type="submission" date="2012-05" db="EMBL/GenBank/DDBJ databases">
        <title>Recombination and specialization in a pathogen metapopulation.</title>
        <authorList>
            <person name="Gardiner A."/>
            <person name="Kemen E."/>
            <person name="Schultz-Larsen T."/>
            <person name="MacLean D."/>
            <person name="Van Oosterhout C."/>
            <person name="Jones J.D.G."/>
        </authorList>
    </citation>
    <scope>NUCLEOTIDE SEQUENCE [LARGE SCALE GENOMIC DNA]</scope>
    <source>
        <strain evidence="6 7">Ac Nc2</strain>
    </source>
</reference>
<evidence type="ECO:0000256" key="2">
    <source>
        <dbReference type="ARBA" id="ARBA00022737"/>
    </source>
</evidence>
<evidence type="ECO:0000259" key="5">
    <source>
        <dbReference type="PROSITE" id="PS50222"/>
    </source>
</evidence>
<dbReference type="Pfam" id="PF00400">
    <property type="entry name" value="WD40"/>
    <property type="match status" value="6"/>
</dbReference>
<dbReference type="SUPFAM" id="SSF50998">
    <property type="entry name" value="Quinoprotein alcohol dehydrogenase-like"/>
    <property type="match status" value="1"/>
</dbReference>
<dbReference type="InterPro" id="IPR015943">
    <property type="entry name" value="WD40/YVTN_repeat-like_dom_sf"/>
</dbReference>
<evidence type="ECO:0000256" key="1">
    <source>
        <dbReference type="ARBA" id="ARBA00022574"/>
    </source>
</evidence>
<dbReference type="InterPro" id="IPR011047">
    <property type="entry name" value="Quinoprotein_ADH-like_sf"/>
</dbReference>
<evidence type="ECO:0000256" key="3">
    <source>
        <dbReference type="ARBA" id="ARBA00022837"/>
    </source>
</evidence>
<dbReference type="PROSITE" id="PS50222">
    <property type="entry name" value="EF_HAND_2"/>
    <property type="match status" value="1"/>
</dbReference>
<feature type="repeat" description="WD" evidence="4">
    <location>
        <begin position="299"/>
        <end position="340"/>
    </location>
</feature>
<keyword evidence="2" id="KW-0677">Repeat</keyword>
<dbReference type="InParanoid" id="A0A024GC64"/>
<dbReference type="PRINTS" id="PR00320">
    <property type="entry name" value="GPROTEINBRPT"/>
</dbReference>
<dbReference type="Proteomes" id="UP000053237">
    <property type="component" value="Unassembled WGS sequence"/>
</dbReference>
<dbReference type="InterPro" id="IPR002048">
    <property type="entry name" value="EF_hand_dom"/>
</dbReference>
<proteinExistence type="predicted"/>
<accession>A0A024GC64</accession>
<dbReference type="Gene3D" id="2.130.10.10">
    <property type="entry name" value="YVTN repeat-like/Quinoprotein amine dehydrogenase"/>
    <property type="match status" value="4"/>
</dbReference>
<protein>
    <recommendedName>
        <fullName evidence="5">EF-hand domain-containing protein</fullName>
    </recommendedName>
</protein>
<feature type="domain" description="EF-hand" evidence="5">
    <location>
        <begin position="101"/>
        <end position="136"/>
    </location>
</feature>
<dbReference type="Gene3D" id="1.10.238.10">
    <property type="entry name" value="EF-hand"/>
    <property type="match status" value="1"/>
</dbReference>
<feature type="repeat" description="WD" evidence="4">
    <location>
        <begin position="341"/>
        <end position="373"/>
    </location>
</feature>
<evidence type="ECO:0000313" key="6">
    <source>
        <dbReference type="EMBL" id="CCI44280.1"/>
    </source>
</evidence>
<keyword evidence="1 4" id="KW-0853">WD repeat</keyword>
<dbReference type="InterPro" id="IPR018247">
    <property type="entry name" value="EF_Hand_1_Ca_BS"/>
</dbReference>
<keyword evidence="7" id="KW-1185">Reference proteome</keyword>
<dbReference type="SUPFAM" id="SSF50978">
    <property type="entry name" value="WD40 repeat-like"/>
    <property type="match status" value="1"/>
</dbReference>
<dbReference type="PROSITE" id="PS00018">
    <property type="entry name" value="EF_HAND_1"/>
    <property type="match status" value="1"/>
</dbReference>
<dbReference type="STRING" id="65357.A0A024GC64"/>
<dbReference type="InterPro" id="IPR011992">
    <property type="entry name" value="EF-hand-dom_pair"/>
</dbReference>
<organism evidence="6 7">
    <name type="scientific">Albugo candida</name>
    <dbReference type="NCBI Taxonomy" id="65357"/>
    <lineage>
        <taxon>Eukaryota</taxon>
        <taxon>Sar</taxon>
        <taxon>Stramenopiles</taxon>
        <taxon>Oomycota</taxon>
        <taxon>Peronosporomycetes</taxon>
        <taxon>Albuginales</taxon>
        <taxon>Albuginaceae</taxon>
        <taxon>Albugo</taxon>
    </lineage>
</organism>
<feature type="repeat" description="WD" evidence="4">
    <location>
        <begin position="819"/>
        <end position="853"/>
    </location>
</feature>
<sequence>MQSDDTSPDSTAASFALTQVNEMKELKHITNLTYAHDPEKGFTMDIMMLLDMQKISILQKEFDKKKKGLTLVEFVQVMVDFVQALSASDRKIRLKMLSEPELIANLCDLFAQIDINGDGTLEWKEFTSFIVETGLVSKNQQFDSLHHYYHVPKEESSKHNTSIEHVSSFVLNQLYYFPSKNVIAITESTSPILKLYDTQCELQATIKSPHEFILCAEHLPRAQQYAISSSDLQIRFYDDTSLRLVKGYHISTSQNCLQCYPESDTMYSAGASGIVYAWDTDTMEEKYRMGGEKNGRALARSHDDAVLDLLNIPTLESLASASMDRSIRLWDVNTGKIRQILQGHKKGVRALAYSAEYRVLMSAGFDFDVFVWNPYVKQLISRLHGHNNSLCGVEMVENTPKMITADVDGIFKVWDVRNFGCVQTFTAESIGAINEIAMITPKKQIVAGGKKLVRFDYAKLEHPKLTDDHPIICALYNSTSLSFLTAAGRDIKIWDAQSGRIVRVYRNVSQADVTSVCLDARQRKILVGNHDGRIEALNYLNGSHMKSFEYGEMDNKAHRLEVSCLCYCPDHMMVISASWDCSIHIHDESDSEQGLLLRQLCGGHTVDISALTFSRHLSMIASGSSDASLQLWTFEFGQLDQTCIGHVSGILSLLFIDPYPLLLATDGDGNICFWATRPSAFKGKCVYRIQNHSSIKSKNVNAIRCVAIDSTPNSEDQRRISDPYLLASGDDTGFLSVWDLRSVLTKLENNFDIKKLQTPHKCTNPRRKLQTNVDGAMRTMKKTLEWKSFQKRDPRESFYLPDGYSLITDSKLMRLQNRWKAHDDIIYSIQLFHNRTKILSGSFDRHVKIWSLEGDCLGVLMQGVFDLVRREWKFSADYEDRERRMEKDAISIIEHMKMQNEQKKDINKLKKDASVGTDDTEADAQSDFLPSYQHADFILPPIQSPGSGCLEEMSTLRDYKRKTIQRKPVGINRAGRTQILSPRQLAAQHQPGKMTKNM</sequence>
<dbReference type="InterPro" id="IPR020472">
    <property type="entry name" value="WD40_PAC1"/>
</dbReference>
<dbReference type="InterPro" id="IPR051242">
    <property type="entry name" value="WD-EF-hand_domain"/>
</dbReference>
<dbReference type="PROSITE" id="PS00678">
    <property type="entry name" value="WD_REPEATS_1"/>
    <property type="match status" value="1"/>
</dbReference>
<name>A0A024GC64_9STRA</name>